<dbReference type="Proteomes" id="UP001595962">
    <property type="component" value="Unassembled WGS sequence"/>
</dbReference>
<dbReference type="InterPro" id="IPR002901">
    <property type="entry name" value="MGlyc_endo_b_GlcNAc-like_dom"/>
</dbReference>
<evidence type="ECO:0000313" key="3">
    <source>
        <dbReference type="Proteomes" id="UP001595962"/>
    </source>
</evidence>
<dbReference type="RefSeq" id="WP_377332398.1">
    <property type="nucleotide sequence ID" value="NZ_JBHSGB010000005.1"/>
</dbReference>
<evidence type="ECO:0000313" key="2">
    <source>
        <dbReference type="EMBL" id="MFC4654477.1"/>
    </source>
</evidence>
<gene>
    <name evidence="2" type="ORF">ACFO3I_05505</name>
</gene>
<keyword evidence="3" id="KW-1185">Reference proteome</keyword>
<protein>
    <submittedName>
        <fullName evidence="2">Glucosaminidase domain-containing protein</fullName>
    </submittedName>
</protein>
<dbReference type="Gene3D" id="1.10.530.10">
    <property type="match status" value="1"/>
</dbReference>
<proteinExistence type="predicted"/>
<reference evidence="3" key="1">
    <citation type="journal article" date="2019" name="Int. J. Syst. Evol. Microbiol.">
        <title>The Global Catalogue of Microorganisms (GCM) 10K type strain sequencing project: providing services to taxonomists for standard genome sequencing and annotation.</title>
        <authorList>
            <consortium name="The Broad Institute Genomics Platform"/>
            <consortium name="The Broad Institute Genome Sequencing Center for Infectious Disease"/>
            <person name="Wu L."/>
            <person name="Ma J."/>
        </authorList>
    </citation>
    <scope>NUCLEOTIDE SEQUENCE [LARGE SCALE GENOMIC DNA]</scope>
    <source>
        <strain evidence="3">DT28</strain>
    </source>
</reference>
<dbReference type="Pfam" id="PF01832">
    <property type="entry name" value="Glucosaminidase"/>
    <property type="match status" value="1"/>
</dbReference>
<dbReference type="PANTHER" id="PTHR40572:SF1">
    <property type="entry name" value="PROTEIN BAX"/>
    <property type="match status" value="1"/>
</dbReference>
<sequence>MPNKVIRSVGQSIAAAFVLYCAAYPFLNPAPVEDIVSLEAWQMPSKLDALDAADQRKLLKRLAYPVSMPELGAVPDFTAMKEVEKKKKKFFGYLLPFVERENARLLNLRRQIIELEQQFSQRELTVEEYAFLFSLYDEFKLDYPEVDATGFAQLLKRVDVIPAELVLVQAAKESGWGSSRFALEAFNFFGQWCFKAGCGLVPSQRSSGKYHEVAVFPHVAAAVTSYFYNLNTFYQYEELRELRAKQRTTGEVKGQHLVAGLLKYSERGQAYVNEIQKMLRVNDQHIES</sequence>
<comment type="caution">
    <text evidence="2">The sequence shown here is derived from an EMBL/GenBank/DDBJ whole genome shotgun (WGS) entry which is preliminary data.</text>
</comment>
<name>A0ABV9JIX7_9GAMM</name>
<dbReference type="EMBL" id="JBHSGB010000005">
    <property type="protein sequence ID" value="MFC4654477.1"/>
    <property type="molecule type" value="Genomic_DNA"/>
</dbReference>
<feature type="domain" description="Mannosyl-glycoprotein endo-beta-N-acetylglucosamidase-like" evidence="1">
    <location>
        <begin position="151"/>
        <end position="280"/>
    </location>
</feature>
<evidence type="ECO:0000259" key="1">
    <source>
        <dbReference type="Pfam" id="PF01832"/>
    </source>
</evidence>
<dbReference type="PANTHER" id="PTHR40572">
    <property type="entry name" value="PROTEIN BAX"/>
    <property type="match status" value="1"/>
</dbReference>
<accession>A0ABV9JIX7</accession>
<dbReference type="InterPro" id="IPR053195">
    <property type="entry name" value="Bax-like"/>
</dbReference>
<organism evidence="2 3">
    <name type="scientific">Rheinheimera marina</name>
    <dbReference type="NCBI Taxonomy" id="1774958"/>
    <lineage>
        <taxon>Bacteria</taxon>
        <taxon>Pseudomonadati</taxon>
        <taxon>Pseudomonadota</taxon>
        <taxon>Gammaproteobacteria</taxon>
        <taxon>Chromatiales</taxon>
        <taxon>Chromatiaceae</taxon>
        <taxon>Rheinheimera</taxon>
    </lineage>
</organism>